<dbReference type="GO" id="GO:0016787">
    <property type="term" value="F:hydrolase activity"/>
    <property type="evidence" value="ECO:0007669"/>
    <property type="project" value="UniProtKB-KW"/>
</dbReference>
<dbReference type="InterPro" id="IPR037038">
    <property type="entry name" value="HepT-like_sf"/>
</dbReference>
<dbReference type="Proteomes" id="UP000183940">
    <property type="component" value="Unassembled WGS sequence"/>
</dbReference>
<dbReference type="PANTHER" id="PTHR34139">
    <property type="entry name" value="UPF0331 PROTEIN MJ0127"/>
    <property type="match status" value="1"/>
</dbReference>
<accession>A0A1L9QP88</accession>
<dbReference type="Pfam" id="PF01934">
    <property type="entry name" value="HepT-like"/>
    <property type="match status" value="1"/>
</dbReference>
<organism evidence="7 8">
    <name type="scientific">Roseofilum reptotaenium AO1-A</name>
    <dbReference type="NCBI Taxonomy" id="1925591"/>
    <lineage>
        <taxon>Bacteria</taxon>
        <taxon>Bacillati</taxon>
        <taxon>Cyanobacteriota</taxon>
        <taxon>Cyanophyceae</taxon>
        <taxon>Desertifilales</taxon>
        <taxon>Desertifilaceae</taxon>
        <taxon>Roseofilum</taxon>
    </lineage>
</organism>
<keyword evidence="1" id="KW-0597">Phosphoprotein</keyword>
<evidence type="ECO:0000313" key="8">
    <source>
        <dbReference type="Proteomes" id="UP000183940"/>
    </source>
</evidence>
<dbReference type="GO" id="GO:0000166">
    <property type="term" value="F:nucleotide binding"/>
    <property type="evidence" value="ECO:0007669"/>
    <property type="project" value="UniProtKB-KW"/>
</dbReference>
<name>A0A1L9QP88_9CYAN</name>
<gene>
    <name evidence="7" type="ORF">BI308_16480</name>
</gene>
<evidence type="ECO:0000256" key="2">
    <source>
        <dbReference type="ARBA" id="ARBA00022649"/>
    </source>
</evidence>
<dbReference type="PANTHER" id="PTHR34139:SF1">
    <property type="entry name" value="RNASE MJ1380-RELATED"/>
    <property type="match status" value="1"/>
</dbReference>
<dbReference type="InterPro" id="IPR008201">
    <property type="entry name" value="HepT-like"/>
</dbReference>
<sequence length="118" mass="13900">MERDKQSILDIVDSIHLIFEYLQSTNWENFEQNTKDQDAVIRRLTIIGEATKRLSHEFRSRNPEIPWRKMAGLRDIIVHEYDDLKLDIIRQIIEVELPAVLQSLQPLLPPPPENQSND</sequence>
<dbReference type="Gene3D" id="1.20.120.580">
    <property type="entry name" value="bsu32300-like"/>
    <property type="match status" value="1"/>
</dbReference>
<keyword evidence="3" id="KW-0540">Nuclease</keyword>
<evidence type="ECO:0000256" key="3">
    <source>
        <dbReference type="ARBA" id="ARBA00022722"/>
    </source>
</evidence>
<comment type="caution">
    <text evidence="7">The sequence shown here is derived from an EMBL/GenBank/DDBJ whole genome shotgun (WGS) entry which is preliminary data.</text>
</comment>
<evidence type="ECO:0000256" key="4">
    <source>
        <dbReference type="ARBA" id="ARBA00022741"/>
    </source>
</evidence>
<dbReference type="GO" id="GO:0110001">
    <property type="term" value="C:toxin-antitoxin complex"/>
    <property type="evidence" value="ECO:0007669"/>
    <property type="project" value="InterPro"/>
</dbReference>
<keyword evidence="5" id="KW-0378">Hydrolase</keyword>
<keyword evidence="8" id="KW-1185">Reference proteome</keyword>
<dbReference type="AlphaFoldDB" id="A0A1L9QP88"/>
<dbReference type="GO" id="GO:0004540">
    <property type="term" value="F:RNA nuclease activity"/>
    <property type="evidence" value="ECO:0007669"/>
    <property type="project" value="InterPro"/>
</dbReference>
<reference evidence="7" key="1">
    <citation type="submission" date="2016-10" db="EMBL/GenBank/DDBJ databases">
        <title>CRISPR-Cas defence system in Roseofilum reptotaenium: evidence of a bacteriophage-cyanobacterium arms race in the coral black band disease.</title>
        <authorList>
            <person name="Buerger P."/>
            <person name="Wood-Charlson E.M."/>
            <person name="Weynberg K.D."/>
            <person name="Willis B."/>
            <person name="Van Oppen M.J."/>
        </authorList>
    </citation>
    <scope>NUCLEOTIDE SEQUENCE [LARGE SCALE GENOMIC DNA]</scope>
    <source>
        <strain evidence="7">AO1-A</strain>
    </source>
</reference>
<comment type="similarity">
    <text evidence="6">Belongs to the HepT RNase toxin family.</text>
</comment>
<evidence type="ECO:0008006" key="9">
    <source>
        <dbReference type="Google" id="ProtNLM"/>
    </source>
</evidence>
<keyword evidence="4" id="KW-0547">Nucleotide-binding</keyword>
<evidence type="ECO:0000256" key="6">
    <source>
        <dbReference type="ARBA" id="ARBA00024207"/>
    </source>
</evidence>
<dbReference type="EMBL" id="MLAW01000031">
    <property type="protein sequence ID" value="OJJ24407.1"/>
    <property type="molecule type" value="Genomic_DNA"/>
</dbReference>
<dbReference type="STRING" id="1925591.BI308_16480"/>
<dbReference type="InterPro" id="IPR051813">
    <property type="entry name" value="HepT_RNase_toxin"/>
</dbReference>
<evidence type="ECO:0000256" key="1">
    <source>
        <dbReference type="ARBA" id="ARBA00022553"/>
    </source>
</evidence>
<evidence type="ECO:0000256" key="5">
    <source>
        <dbReference type="ARBA" id="ARBA00022801"/>
    </source>
</evidence>
<proteinExistence type="inferred from homology"/>
<protein>
    <recommendedName>
        <fullName evidence="9">DUF86 domain-containing protein</fullName>
    </recommendedName>
</protein>
<evidence type="ECO:0000313" key="7">
    <source>
        <dbReference type="EMBL" id="OJJ24407.1"/>
    </source>
</evidence>
<keyword evidence="2" id="KW-1277">Toxin-antitoxin system</keyword>